<proteinExistence type="inferred from homology"/>
<dbReference type="GO" id="GO:0008168">
    <property type="term" value="F:methyltransferase activity"/>
    <property type="evidence" value="ECO:0007669"/>
    <property type="project" value="UniProtKB-KW"/>
</dbReference>
<comment type="similarity">
    <text evidence="1">Belongs to the CFA/CMAS family.</text>
</comment>
<sequence length="197" mass="23162">MKDREFFNSVAEEWDNMAKHPEENVNYIMHKVNLQKGYSVLDIGSGTGVMIPHIEDKVGEEGRVTALDIAENMLRVSQRKHTYDNLKFINDDFLKFTSLEKYHAIIAYSCYPHFKDKEKFFKKAYELLRAEGILVIAHIESKDAINNRHKGIEEKIKSHMLPPVEVLCKFIEGFNFKKVYMEDNEDYYIYIGKKIEE</sequence>
<dbReference type="CDD" id="cd02440">
    <property type="entry name" value="AdoMet_MTases"/>
    <property type="match status" value="1"/>
</dbReference>
<protein>
    <submittedName>
        <fullName evidence="7">Demethylmenaquinone methyltransferase / 2-methoxy-6-polyprenyl-1,4-benzoquinol methylase</fullName>
    </submittedName>
</protein>
<dbReference type="GO" id="GO:0032259">
    <property type="term" value="P:methylation"/>
    <property type="evidence" value="ECO:0007669"/>
    <property type="project" value="UniProtKB-KW"/>
</dbReference>
<evidence type="ECO:0000313" key="8">
    <source>
        <dbReference type="Proteomes" id="UP000184080"/>
    </source>
</evidence>
<evidence type="ECO:0000259" key="6">
    <source>
        <dbReference type="Pfam" id="PF13847"/>
    </source>
</evidence>
<feature type="domain" description="Methyltransferase" evidence="6">
    <location>
        <begin position="35"/>
        <end position="176"/>
    </location>
</feature>
<keyword evidence="4" id="KW-0949">S-adenosyl-L-methionine</keyword>
<dbReference type="SUPFAM" id="SSF53335">
    <property type="entry name" value="S-adenosyl-L-methionine-dependent methyltransferases"/>
    <property type="match status" value="1"/>
</dbReference>
<dbReference type="EMBL" id="FQZO01000013">
    <property type="protein sequence ID" value="SHK00885.1"/>
    <property type="molecule type" value="Genomic_DNA"/>
</dbReference>
<keyword evidence="3 7" id="KW-0808">Transferase</keyword>
<dbReference type="InterPro" id="IPR029063">
    <property type="entry name" value="SAM-dependent_MTases_sf"/>
</dbReference>
<dbReference type="InterPro" id="IPR050723">
    <property type="entry name" value="CFA/CMAS"/>
</dbReference>
<gene>
    <name evidence="7" type="ORF">SAMN05444401_0365</name>
</gene>
<reference evidence="7 8" key="1">
    <citation type="submission" date="2016-11" db="EMBL/GenBank/DDBJ databases">
        <authorList>
            <person name="Jaros S."/>
            <person name="Januszkiewicz K."/>
            <person name="Wedrychowicz H."/>
        </authorList>
    </citation>
    <scope>NUCLEOTIDE SEQUENCE [LARGE SCALE GENOMIC DNA]</scope>
    <source>
        <strain evidence="7 8">DSM 21864</strain>
    </source>
</reference>
<keyword evidence="8" id="KW-1185">Reference proteome</keyword>
<dbReference type="STRING" id="1121298.SAMN05444401_0365"/>
<evidence type="ECO:0000256" key="5">
    <source>
        <dbReference type="ARBA" id="ARBA00023098"/>
    </source>
</evidence>
<evidence type="ECO:0000313" key="7">
    <source>
        <dbReference type="EMBL" id="SHK00885.1"/>
    </source>
</evidence>
<dbReference type="InterPro" id="IPR025714">
    <property type="entry name" value="Methyltranfer_dom"/>
</dbReference>
<dbReference type="OrthoDB" id="7365827at2"/>
<accession>A0A1M6NYT6</accession>
<keyword evidence="5" id="KW-0443">Lipid metabolism</keyword>
<dbReference type="Proteomes" id="UP000184080">
    <property type="component" value="Unassembled WGS sequence"/>
</dbReference>
<dbReference type="RefSeq" id="WP_073012466.1">
    <property type="nucleotide sequence ID" value="NZ_FQZO01000013.1"/>
</dbReference>
<organism evidence="7 8">
    <name type="scientific">Clostridium amylolyticum</name>
    <dbReference type="NCBI Taxonomy" id="1121298"/>
    <lineage>
        <taxon>Bacteria</taxon>
        <taxon>Bacillati</taxon>
        <taxon>Bacillota</taxon>
        <taxon>Clostridia</taxon>
        <taxon>Eubacteriales</taxon>
        <taxon>Clostridiaceae</taxon>
        <taxon>Clostridium</taxon>
    </lineage>
</organism>
<evidence type="ECO:0000256" key="2">
    <source>
        <dbReference type="ARBA" id="ARBA00022603"/>
    </source>
</evidence>
<keyword evidence="2 7" id="KW-0489">Methyltransferase</keyword>
<dbReference type="AlphaFoldDB" id="A0A1M6NYT6"/>
<evidence type="ECO:0000256" key="1">
    <source>
        <dbReference type="ARBA" id="ARBA00010815"/>
    </source>
</evidence>
<dbReference type="PANTHER" id="PTHR43667:SF1">
    <property type="entry name" value="CYCLOPROPANE-FATTY-ACYL-PHOSPHOLIPID SYNTHASE"/>
    <property type="match status" value="1"/>
</dbReference>
<evidence type="ECO:0000256" key="3">
    <source>
        <dbReference type="ARBA" id="ARBA00022679"/>
    </source>
</evidence>
<name>A0A1M6NYT6_9CLOT</name>
<dbReference type="PANTHER" id="PTHR43667">
    <property type="entry name" value="CYCLOPROPANE-FATTY-ACYL-PHOSPHOLIPID SYNTHASE"/>
    <property type="match status" value="1"/>
</dbReference>
<dbReference type="Gene3D" id="3.40.50.150">
    <property type="entry name" value="Vaccinia Virus protein VP39"/>
    <property type="match status" value="1"/>
</dbReference>
<evidence type="ECO:0000256" key="4">
    <source>
        <dbReference type="ARBA" id="ARBA00022691"/>
    </source>
</evidence>
<dbReference type="GO" id="GO:0006629">
    <property type="term" value="P:lipid metabolic process"/>
    <property type="evidence" value="ECO:0007669"/>
    <property type="project" value="UniProtKB-KW"/>
</dbReference>
<dbReference type="Pfam" id="PF13847">
    <property type="entry name" value="Methyltransf_31"/>
    <property type="match status" value="1"/>
</dbReference>